<accession>A0A1Z4C422</accession>
<dbReference type="EMBL" id="CP022129">
    <property type="protein sequence ID" value="ASF48234.1"/>
    <property type="molecule type" value="Genomic_DNA"/>
</dbReference>
<proteinExistence type="predicted"/>
<dbReference type="RefSeq" id="WP_088621104.1">
    <property type="nucleotide sequence ID" value="NZ_CP022129.1"/>
</dbReference>
<name>A0A1Z4C422_9GAMM</name>
<evidence type="ECO:0000313" key="2">
    <source>
        <dbReference type="Proteomes" id="UP000197019"/>
    </source>
</evidence>
<sequence length="119" mass="13955">MTWQALTEAELRDYLNEAEVRMNPEQHQFWDMIKITPEKWQQEPYGSRGGGFWAVAVIGRQVVWFNDIEEGFNVSAYKCYGIIGTYWCNQDQLEWTIQSLLNQMHGLAIVRRGEGHELT</sequence>
<evidence type="ECO:0000313" key="1">
    <source>
        <dbReference type="EMBL" id="ASF48234.1"/>
    </source>
</evidence>
<keyword evidence="2" id="KW-1185">Reference proteome</keyword>
<reference evidence="1 2" key="1">
    <citation type="submission" date="2017-06" db="EMBL/GenBank/DDBJ databases">
        <title>Genome Sequencing of the methanotroph Methylovulum psychrotolerants str. HV10-M2 isolated from a high-altitude environment.</title>
        <authorList>
            <person name="Mateos-Rivera A."/>
        </authorList>
    </citation>
    <scope>NUCLEOTIDE SEQUENCE [LARGE SCALE GENOMIC DNA]</scope>
    <source>
        <strain evidence="1 2">HV10_M2</strain>
    </source>
</reference>
<dbReference type="OrthoDB" id="8617543at2"/>
<dbReference type="Proteomes" id="UP000197019">
    <property type="component" value="Chromosome"/>
</dbReference>
<dbReference type="AlphaFoldDB" id="A0A1Z4C422"/>
<dbReference type="KEGG" id="mpsy:CEK71_20415"/>
<organism evidence="1 2">
    <name type="scientific">Methylovulum psychrotolerans</name>
    <dbReference type="NCBI Taxonomy" id="1704499"/>
    <lineage>
        <taxon>Bacteria</taxon>
        <taxon>Pseudomonadati</taxon>
        <taxon>Pseudomonadota</taxon>
        <taxon>Gammaproteobacteria</taxon>
        <taxon>Methylococcales</taxon>
        <taxon>Methylococcaceae</taxon>
        <taxon>Methylovulum</taxon>
    </lineage>
</organism>
<gene>
    <name evidence="1" type="ORF">CEK71_20415</name>
</gene>
<protein>
    <submittedName>
        <fullName evidence="1">Uncharacterized protein</fullName>
    </submittedName>
</protein>